<dbReference type="Gramene" id="TraesCS7A03G0820800.1">
    <property type="protein sequence ID" value="TraesCS7A03G0820800.1.CDS"/>
    <property type="gene ID" value="TraesCS7A03G0820800"/>
</dbReference>
<gene>
    <name evidence="12" type="primary">LOC123147736</name>
</gene>
<evidence type="ECO:0000256" key="5">
    <source>
        <dbReference type="ARBA" id="ARBA00022821"/>
    </source>
</evidence>
<keyword evidence="4" id="KW-0547">Nucleotide-binding</keyword>
<dbReference type="InterPro" id="IPR032675">
    <property type="entry name" value="LRR_dom_sf"/>
</dbReference>
<dbReference type="Gramene" id="TraesCS7A02G333500.1">
    <property type="protein sequence ID" value="TraesCS7A02G333500.1"/>
    <property type="gene ID" value="TraesCS7A02G333500"/>
</dbReference>
<evidence type="ECO:0000259" key="10">
    <source>
        <dbReference type="Pfam" id="PF23559"/>
    </source>
</evidence>
<evidence type="ECO:0000259" key="9">
    <source>
        <dbReference type="Pfam" id="PF18052"/>
    </source>
</evidence>
<dbReference type="GO" id="GO:0009626">
    <property type="term" value="P:plant-type hypersensitive response"/>
    <property type="evidence" value="ECO:0007669"/>
    <property type="project" value="UniProtKB-ARBA"/>
</dbReference>
<dbReference type="KEGG" id="taes:123147736"/>
<dbReference type="GeneID" id="123147736"/>
<comment type="similarity">
    <text evidence="1">Belongs to the disease resistance NB-LRR family.</text>
</comment>
<dbReference type="Gene3D" id="1.10.8.430">
    <property type="entry name" value="Helical domain of apoptotic protease-activating factors"/>
    <property type="match status" value="1"/>
</dbReference>
<dbReference type="InterPro" id="IPR042197">
    <property type="entry name" value="Apaf_helical"/>
</dbReference>
<evidence type="ECO:0000313" key="13">
    <source>
        <dbReference type="Proteomes" id="UP000019116"/>
    </source>
</evidence>
<keyword evidence="2" id="KW-0433">Leucine-rich repeat</keyword>
<dbReference type="InterPro" id="IPR058922">
    <property type="entry name" value="WHD_DRP"/>
</dbReference>
<keyword evidence="6" id="KW-0067">ATP-binding</keyword>
<dbReference type="Pfam" id="PF00931">
    <property type="entry name" value="NB-ARC"/>
    <property type="match status" value="1"/>
</dbReference>
<dbReference type="OrthoDB" id="762143at2759"/>
<feature type="domain" description="Disease resistance R13L4/SHOC-2-like LRR" evidence="11">
    <location>
        <begin position="565"/>
        <end position="949"/>
    </location>
</feature>
<dbReference type="RefSeq" id="XP_044422971.1">
    <property type="nucleotide sequence ID" value="XM_044567036.1"/>
</dbReference>
<evidence type="ECO:0000259" key="8">
    <source>
        <dbReference type="Pfam" id="PF00931"/>
    </source>
</evidence>
<evidence type="ECO:0000313" key="12">
    <source>
        <dbReference type="EnsemblPlants" id="TraesCS7A02G333500.1"/>
    </source>
</evidence>
<keyword evidence="13" id="KW-1185">Reference proteome</keyword>
<evidence type="ECO:0000256" key="2">
    <source>
        <dbReference type="ARBA" id="ARBA00022614"/>
    </source>
</evidence>
<dbReference type="GO" id="GO:0002758">
    <property type="term" value="P:innate immune response-activating signaling pathway"/>
    <property type="evidence" value="ECO:0007669"/>
    <property type="project" value="UniProtKB-ARBA"/>
</dbReference>
<dbReference type="GO" id="GO:0043531">
    <property type="term" value="F:ADP binding"/>
    <property type="evidence" value="ECO:0007669"/>
    <property type="project" value="InterPro"/>
</dbReference>
<organism evidence="12">
    <name type="scientific">Triticum aestivum</name>
    <name type="common">Wheat</name>
    <dbReference type="NCBI Taxonomy" id="4565"/>
    <lineage>
        <taxon>Eukaryota</taxon>
        <taxon>Viridiplantae</taxon>
        <taxon>Streptophyta</taxon>
        <taxon>Embryophyta</taxon>
        <taxon>Tracheophyta</taxon>
        <taxon>Spermatophyta</taxon>
        <taxon>Magnoliopsida</taxon>
        <taxon>Liliopsida</taxon>
        <taxon>Poales</taxon>
        <taxon>Poaceae</taxon>
        <taxon>BOP clade</taxon>
        <taxon>Pooideae</taxon>
        <taxon>Triticodae</taxon>
        <taxon>Triticeae</taxon>
        <taxon>Triticinae</taxon>
        <taxon>Triticum</taxon>
    </lineage>
</organism>
<feature type="domain" description="Disease resistance protein winged helix" evidence="10">
    <location>
        <begin position="445"/>
        <end position="510"/>
    </location>
</feature>
<dbReference type="GO" id="GO:0042742">
    <property type="term" value="P:defense response to bacterium"/>
    <property type="evidence" value="ECO:0007669"/>
    <property type="project" value="UniProtKB-ARBA"/>
</dbReference>
<evidence type="ECO:0000256" key="7">
    <source>
        <dbReference type="ARBA" id="ARBA00023054"/>
    </source>
</evidence>
<dbReference type="InterPro" id="IPR002182">
    <property type="entry name" value="NB-ARC"/>
</dbReference>
<dbReference type="Pfam" id="PF18052">
    <property type="entry name" value="Rx_N"/>
    <property type="match status" value="1"/>
</dbReference>
<dbReference type="Gene3D" id="3.40.50.300">
    <property type="entry name" value="P-loop containing nucleotide triphosphate hydrolases"/>
    <property type="match status" value="1"/>
</dbReference>
<proteinExistence type="inferred from homology"/>
<dbReference type="PRINTS" id="PR00364">
    <property type="entry name" value="DISEASERSIST"/>
</dbReference>
<feature type="domain" description="NB-ARC" evidence="8">
    <location>
        <begin position="203"/>
        <end position="358"/>
    </location>
</feature>
<dbReference type="GO" id="GO:0005524">
    <property type="term" value="F:ATP binding"/>
    <property type="evidence" value="ECO:0007669"/>
    <property type="project" value="UniProtKB-KW"/>
</dbReference>
<dbReference type="InterPro" id="IPR027417">
    <property type="entry name" value="P-loop_NTPase"/>
</dbReference>
<protein>
    <submittedName>
        <fullName evidence="12">Uncharacterized protein</fullName>
    </submittedName>
</protein>
<dbReference type="CDD" id="cd14798">
    <property type="entry name" value="RX-CC_like"/>
    <property type="match status" value="1"/>
</dbReference>
<evidence type="ECO:0000256" key="1">
    <source>
        <dbReference type="ARBA" id="ARBA00008894"/>
    </source>
</evidence>
<dbReference type="InterPro" id="IPR041118">
    <property type="entry name" value="Rx_N"/>
</dbReference>
<dbReference type="AlphaFoldDB" id="A0A3B6RL23"/>
<keyword evidence="5" id="KW-0611">Plant defense</keyword>
<evidence type="ECO:0000259" key="11">
    <source>
        <dbReference type="Pfam" id="PF23598"/>
    </source>
</evidence>
<evidence type="ECO:0000256" key="3">
    <source>
        <dbReference type="ARBA" id="ARBA00022737"/>
    </source>
</evidence>
<dbReference type="Gene3D" id="1.10.10.10">
    <property type="entry name" value="Winged helix-like DNA-binding domain superfamily/Winged helix DNA-binding domain"/>
    <property type="match status" value="1"/>
</dbReference>
<keyword evidence="3" id="KW-0677">Repeat</keyword>
<accession>A0A3B6RL23</accession>
<dbReference type="Gramene" id="TraesROB_scaffold_089889_01G000100.1">
    <property type="protein sequence ID" value="TraesROB_scaffold_089889_01G000100.1"/>
    <property type="gene ID" value="TraesROB_scaffold_089889_01G000100"/>
</dbReference>
<dbReference type="EnsemblPlants" id="TraesCS7A02G333500.1">
    <property type="protein sequence ID" value="TraesCS7A02G333500.1"/>
    <property type="gene ID" value="TraesCS7A02G333500"/>
</dbReference>
<sequence length="1067" mass="120423">MAMILNALASNVLNMLMEVGKEEVSLLLGVSGEINRMRVRLQDLRNFLTDADRRRITDNSVQGWVTELKGVMYEATDILDLCQLKAMEQSPLASQKGCFNQLFSCLRSPLFTHDISSRIKVLNQRLDNIKERSAAFSFINLGSYDDHGGKVHASHVAFPSRETSGELDRSGVVGEKIEQDTRKLVEIMLTGIKGGTSHGDGKVMVFAIVGVGGIGKTTLARKVFNDEAIQSEFDKTICVSINQDLNEAELLKRAIIEAGGDHSHAGNAKATLQRVLKDTLTGKKILLVMDDVWNNIAWEDVLKTPLVNGATPGSRVLVTTRDERVARGMKAIPPYHHIDKLDADDAWSLLKKQVAASEMDESDIAALKDTGMEIVSKCDDLPLAVKVMGGLLRQKDRNHSDWGKVLNDSAWSVVGMPEELNYVVYISYEDLSPCLKQCFLHYSLLPKNIVFGSNTIVGMWIGEGFVHGSSSDDLEELGRQYYKELILRNLIEPYNKTINQYHCIMHDVVRSFGQCMSQDEALVAHIRETSTISKLGSQKFIRLSIETGGSESDKLKWSMLQEQKHVRTLISAGQFEIKPNETLIYFSSLRNLHIQSANIAALVDHIYQLKHLRYLSVRDSDIFRLPDNIGEMKFLQLLDLRSCRKLKKLPSGIVKLGHLRYLNMNETSKDATIPRGFGALSNMRILFGFPGHVDDEWCSLEELGPLCELRKLGLNSLENVYDASSAEKARLCEKVHLTKLILRCSSRTGDDGLVEEEAGVSEEEQRKIIGLFDELCPPHCLERLEIGGYFGRRLPRWMTSTSATALKSLNTLWIDDLTCCTQLPDGLCELPYLQFIHICHAPAIKHVGPEFMQLYHHCSHPPSKTMVSFPRLNKLDLKEMVQWEVWEWEEEVKAMPVLEEVQLKHCKLRCLPPGLSYHARALRKLSLESIQHLTSLENFASIVDLEVSQNPDLERITDLPVLQKLTIIMCPKMKVLEGVPLLQSLFLEDYGMEALPEYMRGVNPRQLNLDCSIALLRSIAAGQPGPEWAKFSHVGRVKGYAREEDNKRKWYVMYTREPYNLETDIDY</sequence>
<evidence type="ECO:0000256" key="6">
    <source>
        <dbReference type="ARBA" id="ARBA00022840"/>
    </source>
</evidence>
<dbReference type="FunFam" id="1.10.10.10:FF:000322">
    <property type="entry name" value="Probable disease resistance protein At1g63360"/>
    <property type="match status" value="1"/>
</dbReference>
<reference evidence="12" key="1">
    <citation type="submission" date="2018-08" db="EMBL/GenBank/DDBJ databases">
        <authorList>
            <person name="Rossello M."/>
        </authorList>
    </citation>
    <scope>NUCLEOTIDE SEQUENCE [LARGE SCALE GENOMIC DNA]</scope>
    <source>
        <strain evidence="12">cv. Chinese Spring</strain>
    </source>
</reference>
<dbReference type="Gene3D" id="3.80.10.10">
    <property type="entry name" value="Ribonuclease Inhibitor"/>
    <property type="match status" value="1"/>
</dbReference>
<dbReference type="SUPFAM" id="SSF52058">
    <property type="entry name" value="L domain-like"/>
    <property type="match status" value="1"/>
</dbReference>
<dbReference type="InterPro" id="IPR038005">
    <property type="entry name" value="RX-like_CC"/>
</dbReference>
<dbReference type="Gramene" id="TraesPARA_EIv1.0_2307840.1">
    <property type="protein sequence ID" value="TraesPARA_EIv1.0_2307840.1.CDS"/>
    <property type="gene ID" value="TraesPARA_EIv1.0_2307840"/>
</dbReference>
<dbReference type="Pfam" id="PF23598">
    <property type="entry name" value="LRR_14"/>
    <property type="match status" value="1"/>
</dbReference>
<dbReference type="Gene3D" id="1.20.5.4130">
    <property type="match status" value="1"/>
</dbReference>
<dbReference type="OMA" id="FIHICHA"/>
<dbReference type="SUPFAM" id="SSF52540">
    <property type="entry name" value="P-loop containing nucleoside triphosphate hydrolases"/>
    <property type="match status" value="1"/>
</dbReference>
<feature type="domain" description="Disease resistance N-terminal" evidence="9">
    <location>
        <begin position="10"/>
        <end position="94"/>
    </location>
</feature>
<dbReference type="Gramene" id="TraesKAR7A01G0312770.1">
    <property type="protein sequence ID" value="cds.TraesKAR7A01G0312770.1"/>
    <property type="gene ID" value="TraesKAR7A01G0312770"/>
</dbReference>
<dbReference type="PANTHER" id="PTHR36766:SF36">
    <property type="entry name" value="AAA+ ATPASE DOMAIN-CONTAINING PROTEIN"/>
    <property type="match status" value="1"/>
</dbReference>
<name>A0A3B6RL23_WHEAT</name>
<dbReference type="PANTHER" id="PTHR36766">
    <property type="entry name" value="PLANT BROAD-SPECTRUM MILDEW RESISTANCE PROTEIN RPW8"/>
    <property type="match status" value="1"/>
</dbReference>
<dbReference type="Pfam" id="PF23559">
    <property type="entry name" value="WHD_DRP"/>
    <property type="match status" value="1"/>
</dbReference>
<keyword evidence="7" id="KW-0175">Coiled coil</keyword>
<dbReference type="InterPro" id="IPR055414">
    <property type="entry name" value="LRR_R13L4/SHOC2-like"/>
</dbReference>
<dbReference type="InterPro" id="IPR036388">
    <property type="entry name" value="WH-like_DNA-bd_sf"/>
</dbReference>
<evidence type="ECO:0000256" key="4">
    <source>
        <dbReference type="ARBA" id="ARBA00022741"/>
    </source>
</evidence>
<dbReference type="Gramene" id="TraesWEE_scaffold_110988_01G000200.1">
    <property type="protein sequence ID" value="TraesWEE_scaffold_110988_01G000200.1"/>
    <property type="gene ID" value="TraesWEE_scaffold_110988_01G000200"/>
</dbReference>
<dbReference type="Proteomes" id="UP000019116">
    <property type="component" value="Chromosome 7A"/>
</dbReference>
<reference evidence="12" key="2">
    <citation type="submission" date="2018-10" db="UniProtKB">
        <authorList>
            <consortium name="EnsemblPlants"/>
        </authorList>
    </citation>
    <scope>IDENTIFICATION</scope>
</reference>
<dbReference type="SMR" id="A0A3B6RL23"/>